<reference evidence="1" key="1">
    <citation type="journal article" date="2012" name="Mol. Plant Microbe Interact.">
        <title>A highly conserved effector in Fusarium oxysporum is required for full virulence on Arabidopsis.</title>
        <authorList>
            <person name="Thatcher L.F."/>
            <person name="Gardiner D.M."/>
            <person name="Kazan K."/>
            <person name="Manners J."/>
        </authorList>
    </citation>
    <scope>NUCLEOTIDE SEQUENCE [LARGE SCALE GENOMIC DNA]</scope>
    <source>
        <strain evidence="1">Fo5176</strain>
    </source>
</reference>
<dbReference type="AlphaFoldDB" id="F9GF70"/>
<evidence type="ECO:0000313" key="1">
    <source>
        <dbReference type="EMBL" id="EGU72187.1"/>
    </source>
</evidence>
<gene>
    <name evidence="1" type="ORF">FOXB_17304</name>
</gene>
<protein>
    <submittedName>
        <fullName evidence="1">Uncharacterized protein</fullName>
    </submittedName>
</protein>
<organism evidence="1">
    <name type="scientific">Fusarium oxysporum (strain Fo5176)</name>
    <name type="common">Fusarium vascular wilt</name>
    <dbReference type="NCBI Taxonomy" id="660025"/>
    <lineage>
        <taxon>Eukaryota</taxon>
        <taxon>Fungi</taxon>
        <taxon>Dikarya</taxon>
        <taxon>Ascomycota</taxon>
        <taxon>Pezizomycotina</taxon>
        <taxon>Sordariomycetes</taxon>
        <taxon>Hypocreomycetidae</taxon>
        <taxon>Hypocreales</taxon>
        <taxon>Nectriaceae</taxon>
        <taxon>Fusarium</taxon>
        <taxon>Fusarium oxysporum species complex</taxon>
    </lineage>
</organism>
<proteinExistence type="predicted"/>
<accession>F9GF70</accession>
<comment type="caution">
    <text evidence="1">The sequence shown here is derived from an EMBL/GenBank/DDBJ whole genome shotgun (WGS) entry which is preliminary data.</text>
</comment>
<sequence>MVNGCHYDDNLNTLKGNGTHRPDIQIDAIPDRKYNRQDLQGYLRASA</sequence>
<name>F9GF70_FUSOF</name>
<dbReference type="EMBL" id="AFQF01006833">
    <property type="protein sequence ID" value="EGU72187.1"/>
    <property type="molecule type" value="Genomic_DNA"/>
</dbReference>